<feature type="compositionally biased region" description="Basic and acidic residues" evidence="1">
    <location>
        <begin position="112"/>
        <end position="128"/>
    </location>
</feature>
<feature type="compositionally biased region" description="Polar residues" evidence="1">
    <location>
        <begin position="83"/>
        <end position="101"/>
    </location>
</feature>
<feature type="non-terminal residue" evidence="2">
    <location>
        <position position="190"/>
    </location>
</feature>
<feature type="compositionally biased region" description="Polar residues" evidence="1">
    <location>
        <begin position="158"/>
        <end position="167"/>
    </location>
</feature>
<gene>
    <name evidence="2" type="ORF">THAOC_19943</name>
</gene>
<name>K0SFU3_THAOC</name>
<reference evidence="2 3" key="1">
    <citation type="journal article" date="2012" name="Genome Biol.">
        <title>Genome and low-iron response of an oceanic diatom adapted to chronic iron limitation.</title>
        <authorList>
            <person name="Lommer M."/>
            <person name="Specht M."/>
            <person name="Roy A.S."/>
            <person name="Kraemer L."/>
            <person name="Andreson R."/>
            <person name="Gutowska M.A."/>
            <person name="Wolf J."/>
            <person name="Bergner S.V."/>
            <person name="Schilhabel M.B."/>
            <person name="Klostermeier U.C."/>
            <person name="Beiko R.G."/>
            <person name="Rosenstiel P."/>
            <person name="Hippler M."/>
            <person name="Laroche J."/>
        </authorList>
    </citation>
    <scope>NUCLEOTIDE SEQUENCE [LARGE SCALE GENOMIC DNA]</scope>
    <source>
        <strain evidence="2 3">CCMP1005</strain>
    </source>
</reference>
<accession>K0SFU3</accession>
<comment type="caution">
    <text evidence="2">The sequence shown here is derived from an EMBL/GenBank/DDBJ whole genome shotgun (WGS) entry which is preliminary data.</text>
</comment>
<dbReference type="EMBL" id="AGNL01022296">
    <property type="protein sequence ID" value="EJK59791.1"/>
    <property type="molecule type" value="Genomic_DNA"/>
</dbReference>
<dbReference type="Proteomes" id="UP000266841">
    <property type="component" value="Unassembled WGS sequence"/>
</dbReference>
<feature type="region of interest" description="Disordered" evidence="1">
    <location>
        <begin position="1"/>
        <end position="190"/>
    </location>
</feature>
<dbReference type="AlphaFoldDB" id="K0SFU3"/>
<organism evidence="2 3">
    <name type="scientific">Thalassiosira oceanica</name>
    <name type="common">Marine diatom</name>
    <dbReference type="NCBI Taxonomy" id="159749"/>
    <lineage>
        <taxon>Eukaryota</taxon>
        <taxon>Sar</taxon>
        <taxon>Stramenopiles</taxon>
        <taxon>Ochrophyta</taxon>
        <taxon>Bacillariophyta</taxon>
        <taxon>Coscinodiscophyceae</taxon>
        <taxon>Thalassiosirophycidae</taxon>
        <taxon>Thalassiosirales</taxon>
        <taxon>Thalassiosiraceae</taxon>
        <taxon>Thalassiosira</taxon>
    </lineage>
</organism>
<sequence length="190" mass="20249">MPTQLKARPTSPETRDSRSRTTTGRSKTQRKFRCPNQPWQRRPTRARRGNGAGRSPRADLENSSPEDGEDDGAGGKPGDRQRQQQQKKTNGRTLEGSSATGKKSRSKPPPAEGDKGTNGKDGGRDRVAVKHGRPPAAAARSHGGNGRRRDSLPAAGNANGTVASLLSSRLRHGDGSPALSIHGGGARRRR</sequence>
<proteinExistence type="predicted"/>
<evidence type="ECO:0000313" key="2">
    <source>
        <dbReference type="EMBL" id="EJK59791.1"/>
    </source>
</evidence>
<evidence type="ECO:0000256" key="1">
    <source>
        <dbReference type="SAM" id="MobiDB-lite"/>
    </source>
</evidence>
<protein>
    <submittedName>
        <fullName evidence="2">Uncharacterized protein</fullName>
    </submittedName>
</protein>
<evidence type="ECO:0000313" key="3">
    <source>
        <dbReference type="Proteomes" id="UP000266841"/>
    </source>
</evidence>
<keyword evidence="3" id="KW-1185">Reference proteome</keyword>